<keyword evidence="3" id="KW-0964">Secreted</keyword>
<dbReference type="AlphaFoldDB" id="D7GKF5"/>
<evidence type="ECO:0000256" key="5">
    <source>
        <dbReference type="ARBA" id="ARBA00022861"/>
    </source>
</evidence>
<reference evidence="9" key="1">
    <citation type="journal article" date="2010" name="J. Bacteriol.">
        <title>A commensal gone bad: complete genome sequence of the prototypical enterotoxigenic Escherichia coli strain H10407.</title>
        <authorList>
            <person name="Crossman L.C."/>
            <person name="Chaudhuri R.R."/>
            <person name="Beatson S.A."/>
            <person name="Wells T.J."/>
            <person name="Desvaux M."/>
            <person name="Cunningham A.F."/>
            <person name="Petty N.K."/>
            <person name="Mahon V."/>
            <person name="Brinkley C."/>
            <person name="Hobman J.L."/>
            <person name="Savarino S.J."/>
            <person name="Turner S.M."/>
            <person name="Pallen M.J."/>
            <person name="Penn C.W."/>
            <person name="Parkhill J."/>
            <person name="Turner A.K."/>
            <person name="Johnson T.J."/>
            <person name="Thomson N.R."/>
            <person name="Smith S.G."/>
            <person name="Henderson I.R."/>
        </authorList>
    </citation>
    <scope>NUCLEOTIDE SEQUENCE [LARGE SCALE GENOMIC DNA]</scope>
    <source>
        <strain evidence="9">ETEC 1392/75</strain>
        <plasmid evidence="9">p1081</plasmid>
    </source>
</reference>
<reference evidence="9" key="2">
    <citation type="submission" date="2010-04" db="EMBL/GenBank/DDBJ databases">
        <authorList>
            <person name="Aslett M.A."/>
        </authorList>
    </citation>
    <scope>NUCLEOTIDE SEQUENCE</scope>
    <source>
        <strain evidence="9">ETEC 1392/75</strain>
        <plasmid evidence="9">p1081</plasmid>
    </source>
</reference>
<evidence type="ECO:0000256" key="3">
    <source>
        <dbReference type="ARBA" id="ARBA00022525"/>
    </source>
</evidence>
<feature type="signal peptide" evidence="8">
    <location>
        <begin position="1"/>
        <end position="19"/>
    </location>
</feature>
<keyword evidence="8" id="KW-0732">Signal</keyword>
<keyword evidence="6" id="KW-0843">Virulence</keyword>
<protein>
    <submittedName>
        <fullName evidence="9">Heat stable enterotoxin</fullName>
    </submittedName>
</protein>
<dbReference type="PROSITE" id="PS00273">
    <property type="entry name" value="ENTEROTOXIN_H_STABLE"/>
    <property type="match status" value="1"/>
</dbReference>
<comment type="subcellular location">
    <subcellularLocation>
        <location evidence="1">Secreted</location>
    </subcellularLocation>
</comment>
<evidence type="ECO:0000256" key="4">
    <source>
        <dbReference type="ARBA" id="ARBA00022656"/>
    </source>
</evidence>
<dbReference type="Pfam" id="PF02048">
    <property type="entry name" value="Enterotoxin_ST"/>
    <property type="match status" value="1"/>
</dbReference>
<evidence type="ECO:0000256" key="6">
    <source>
        <dbReference type="ARBA" id="ARBA00023026"/>
    </source>
</evidence>
<dbReference type="SMR" id="D7GKF5"/>
<dbReference type="GO" id="GO:0090729">
    <property type="term" value="F:toxin activity"/>
    <property type="evidence" value="ECO:0007669"/>
    <property type="project" value="UniProtKB-KW"/>
</dbReference>
<dbReference type="EMBL" id="FN822745">
    <property type="protein sequence ID" value="CBL93386.1"/>
    <property type="molecule type" value="Genomic_DNA"/>
</dbReference>
<dbReference type="GO" id="GO:0005615">
    <property type="term" value="C:extracellular space"/>
    <property type="evidence" value="ECO:0007669"/>
    <property type="project" value="InterPro"/>
</dbReference>
<sequence length="72" mass="7909">MKKSILFIFLSVLSFSPFAQDAKPVESSKEKITLESKKCNIAKKSNKSGPESMNSSNYCCELCCNPACTGCY</sequence>
<keyword evidence="9" id="KW-0614">Plasmid</keyword>
<gene>
    <name evidence="9" type="primary">sta3</name>
    <name evidence="9" type="ORF">ETEC1392/75_p1018_150</name>
</gene>
<dbReference type="InterPro" id="IPR019806">
    <property type="entry name" value="Heat-stable_enterotox_CS"/>
</dbReference>
<evidence type="ECO:0000256" key="1">
    <source>
        <dbReference type="ARBA" id="ARBA00004613"/>
    </source>
</evidence>
<name>D7GKF5_ECOLX</name>
<evidence type="ECO:0000256" key="8">
    <source>
        <dbReference type="SAM" id="SignalP"/>
    </source>
</evidence>
<keyword evidence="5" id="KW-0260">Enterotoxin</keyword>
<evidence type="ECO:0000313" key="9">
    <source>
        <dbReference type="EMBL" id="CBL93386.1"/>
    </source>
</evidence>
<comment type="similarity">
    <text evidence="2">Belongs to the heat-stable enterotoxin family.</text>
</comment>
<proteinExistence type="inferred from homology"/>
<feature type="chain" id="PRO_5003096408" evidence="8">
    <location>
        <begin position="20"/>
        <end position="72"/>
    </location>
</feature>
<dbReference type="InterPro" id="IPR001489">
    <property type="entry name" value="Heat-stable_enterotox_STa"/>
</dbReference>
<organism evidence="9">
    <name type="scientific">Escherichia coli ETEC 1392/75</name>
    <dbReference type="NCBI Taxonomy" id="762608"/>
    <lineage>
        <taxon>Bacteria</taxon>
        <taxon>Pseudomonadati</taxon>
        <taxon>Pseudomonadota</taxon>
        <taxon>Gammaproteobacteria</taxon>
        <taxon>Enterobacterales</taxon>
        <taxon>Enterobacteriaceae</taxon>
        <taxon>Escherichia</taxon>
    </lineage>
</organism>
<accession>D7GKF5</accession>
<keyword evidence="7" id="KW-1015">Disulfide bond</keyword>
<keyword evidence="4" id="KW-0800">Toxin</keyword>
<evidence type="ECO:0000256" key="7">
    <source>
        <dbReference type="ARBA" id="ARBA00023157"/>
    </source>
</evidence>
<geneLocation type="plasmid" evidence="9">
    <name>p1081</name>
</geneLocation>
<evidence type="ECO:0000256" key="2">
    <source>
        <dbReference type="ARBA" id="ARBA00007697"/>
    </source>
</evidence>
<dbReference type="RefSeq" id="WP_013188501.1">
    <property type="nucleotide sequence ID" value="NC_014232.1"/>
</dbReference>